<comment type="subcellular location">
    <subcellularLocation>
        <location evidence="1">Membrane</location>
        <topology evidence="1">Multi-pass membrane protein</topology>
    </subcellularLocation>
</comment>
<dbReference type="OrthoDB" id="797173at2"/>
<dbReference type="InterPro" id="IPR032808">
    <property type="entry name" value="DoxX"/>
</dbReference>
<dbReference type="GO" id="GO:0016020">
    <property type="term" value="C:membrane"/>
    <property type="evidence" value="ECO:0007669"/>
    <property type="project" value="UniProtKB-SubCell"/>
</dbReference>
<comment type="caution">
    <text evidence="6">The sequence shown here is derived from an EMBL/GenBank/DDBJ whole genome shotgun (WGS) entry which is preliminary data.</text>
</comment>
<feature type="transmembrane region" description="Helical" evidence="5">
    <location>
        <begin position="43"/>
        <end position="61"/>
    </location>
</feature>
<organism evidence="6 7">
    <name type="scientific">Pedobacter cryoconitis</name>
    <dbReference type="NCBI Taxonomy" id="188932"/>
    <lineage>
        <taxon>Bacteria</taxon>
        <taxon>Pseudomonadati</taxon>
        <taxon>Bacteroidota</taxon>
        <taxon>Sphingobacteriia</taxon>
        <taxon>Sphingobacteriales</taxon>
        <taxon>Sphingobacteriaceae</taxon>
        <taxon>Pedobacter</taxon>
    </lineage>
</organism>
<evidence type="ECO:0000256" key="3">
    <source>
        <dbReference type="ARBA" id="ARBA00022989"/>
    </source>
</evidence>
<evidence type="ECO:0000313" key="6">
    <source>
        <dbReference type="EMBL" id="RAJ37399.1"/>
    </source>
</evidence>
<feature type="transmembrane region" description="Helical" evidence="5">
    <location>
        <begin position="6"/>
        <end position="22"/>
    </location>
</feature>
<dbReference type="EMBL" id="QLLR01000001">
    <property type="protein sequence ID" value="RAJ37399.1"/>
    <property type="molecule type" value="Genomic_DNA"/>
</dbReference>
<dbReference type="Pfam" id="PF13564">
    <property type="entry name" value="DoxX_2"/>
    <property type="match status" value="1"/>
</dbReference>
<evidence type="ECO:0000256" key="5">
    <source>
        <dbReference type="SAM" id="Phobius"/>
    </source>
</evidence>
<accession>A0A327T7U4</accession>
<evidence type="ECO:0000256" key="4">
    <source>
        <dbReference type="ARBA" id="ARBA00023136"/>
    </source>
</evidence>
<dbReference type="Proteomes" id="UP000249754">
    <property type="component" value="Unassembled WGS sequence"/>
</dbReference>
<keyword evidence="2 5" id="KW-0812">Transmembrane</keyword>
<evidence type="ECO:0000256" key="1">
    <source>
        <dbReference type="ARBA" id="ARBA00004141"/>
    </source>
</evidence>
<protein>
    <submittedName>
        <fullName evidence="6">DoxX-like protein</fullName>
    </submittedName>
</protein>
<evidence type="ECO:0000313" key="7">
    <source>
        <dbReference type="Proteomes" id="UP000249754"/>
    </source>
</evidence>
<keyword evidence="4 5" id="KW-0472">Membrane</keyword>
<gene>
    <name evidence="6" type="ORF">LY11_00477</name>
</gene>
<sequence length="118" mass="13224">MINLSNFAQLIIALSICLVWIGRFDNIVKEFKQYGIPDLVRNMVGATKIALSTLLVVGIWYESPVFSAALLMALLMICAQIAHLKVRNPLRKFIPSFILLMLSIFVAGVHSGYFFKCC</sequence>
<name>A0A327T7U4_9SPHI</name>
<keyword evidence="3 5" id="KW-1133">Transmembrane helix</keyword>
<dbReference type="AlphaFoldDB" id="A0A327T7U4"/>
<proteinExistence type="predicted"/>
<evidence type="ECO:0000256" key="2">
    <source>
        <dbReference type="ARBA" id="ARBA00022692"/>
    </source>
</evidence>
<dbReference type="RefSeq" id="WP_111632103.1">
    <property type="nucleotide sequence ID" value="NZ_QLLR01000001.1"/>
</dbReference>
<feature type="transmembrane region" description="Helical" evidence="5">
    <location>
        <begin position="93"/>
        <end position="115"/>
    </location>
</feature>
<reference evidence="6 7" key="1">
    <citation type="submission" date="2018-06" db="EMBL/GenBank/DDBJ databases">
        <title>Genomic Encyclopedia of Archaeal and Bacterial Type Strains, Phase II (KMG-II): from individual species to whole genera.</title>
        <authorList>
            <person name="Goeker M."/>
        </authorList>
    </citation>
    <scope>NUCLEOTIDE SEQUENCE [LARGE SCALE GENOMIC DNA]</scope>
    <source>
        <strain evidence="6 7">DSM 14825</strain>
    </source>
</reference>
<feature type="transmembrane region" description="Helical" evidence="5">
    <location>
        <begin position="67"/>
        <end position="86"/>
    </location>
</feature>